<accession>A0ACB8EGL4</accession>
<evidence type="ECO:0000313" key="1">
    <source>
        <dbReference type="EMBL" id="KAH7991653.1"/>
    </source>
</evidence>
<gene>
    <name evidence="1" type="ORF">K3G42_008421</name>
</gene>
<dbReference type="EMBL" id="CM037616">
    <property type="protein sequence ID" value="KAH7991653.1"/>
    <property type="molecule type" value="Genomic_DNA"/>
</dbReference>
<protein>
    <submittedName>
        <fullName evidence="1">Uncharacterized protein</fullName>
    </submittedName>
</protein>
<dbReference type="Proteomes" id="UP000827872">
    <property type="component" value="Linkage Group LG03"/>
</dbReference>
<sequence length="141" mass="15648">MSEVARGGQVVRGPAISCVIGFLSSKKRSALNLMLRKAACLSQCLPLPPKRLYRGSFQMEDEESGMALNFQSTRGQKRNSSKLPAQDTVVKRPRRHQITARIGCAVMFLLIGALIAHRIWAFQMRQPVNDAKKPNVSLVTL</sequence>
<organism evidence="1 2">
    <name type="scientific">Sphaerodactylus townsendi</name>
    <dbReference type="NCBI Taxonomy" id="933632"/>
    <lineage>
        <taxon>Eukaryota</taxon>
        <taxon>Metazoa</taxon>
        <taxon>Chordata</taxon>
        <taxon>Craniata</taxon>
        <taxon>Vertebrata</taxon>
        <taxon>Euteleostomi</taxon>
        <taxon>Lepidosauria</taxon>
        <taxon>Squamata</taxon>
        <taxon>Bifurcata</taxon>
        <taxon>Gekkota</taxon>
        <taxon>Sphaerodactylidae</taxon>
        <taxon>Sphaerodactylus</taxon>
    </lineage>
</organism>
<proteinExistence type="predicted"/>
<evidence type="ECO:0000313" key="2">
    <source>
        <dbReference type="Proteomes" id="UP000827872"/>
    </source>
</evidence>
<keyword evidence="2" id="KW-1185">Reference proteome</keyword>
<name>A0ACB8EGL4_9SAUR</name>
<reference evidence="1" key="1">
    <citation type="submission" date="2021-08" db="EMBL/GenBank/DDBJ databases">
        <title>The first chromosome-level gecko genome reveals the dynamic sex chromosomes of Neotropical dwarf geckos (Sphaerodactylidae: Sphaerodactylus).</title>
        <authorList>
            <person name="Pinto B.J."/>
            <person name="Keating S.E."/>
            <person name="Gamble T."/>
        </authorList>
    </citation>
    <scope>NUCLEOTIDE SEQUENCE</scope>
    <source>
        <strain evidence="1">TG3544</strain>
    </source>
</reference>
<comment type="caution">
    <text evidence="1">The sequence shown here is derived from an EMBL/GenBank/DDBJ whole genome shotgun (WGS) entry which is preliminary data.</text>
</comment>